<comment type="subcellular location">
    <subcellularLocation>
        <location evidence="1">Cell inner membrane</location>
        <topology evidence="1">Single-pass membrane protein</topology>
        <orientation evidence="1">Periplasmic side</orientation>
    </subcellularLocation>
</comment>
<evidence type="ECO:0000313" key="12">
    <source>
        <dbReference type="EMBL" id="GGI51369.1"/>
    </source>
</evidence>
<dbReference type="GO" id="GO:0055085">
    <property type="term" value="P:transmembrane transport"/>
    <property type="evidence" value="ECO:0007669"/>
    <property type="project" value="InterPro"/>
</dbReference>
<dbReference type="PANTHER" id="PTHR33446">
    <property type="entry name" value="PROTEIN TONB-RELATED"/>
    <property type="match status" value="1"/>
</dbReference>
<dbReference type="InterPro" id="IPR006260">
    <property type="entry name" value="TonB/TolA_C"/>
</dbReference>
<keyword evidence="5" id="KW-0997">Cell inner membrane</keyword>
<dbReference type="SUPFAM" id="SSF74653">
    <property type="entry name" value="TolA/TonB C-terminal domain"/>
    <property type="match status" value="1"/>
</dbReference>
<protein>
    <recommendedName>
        <fullName evidence="11">TonB C-terminal domain-containing protein</fullName>
    </recommendedName>
</protein>
<feature type="compositionally biased region" description="Polar residues" evidence="10">
    <location>
        <begin position="95"/>
        <end position="111"/>
    </location>
</feature>
<dbReference type="InterPro" id="IPR051045">
    <property type="entry name" value="TonB-dependent_transducer"/>
</dbReference>
<evidence type="ECO:0000313" key="13">
    <source>
        <dbReference type="Proteomes" id="UP000662074"/>
    </source>
</evidence>
<evidence type="ECO:0000256" key="1">
    <source>
        <dbReference type="ARBA" id="ARBA00004383"/>
    </source>
</evidence>
<evidence type="ECO:0000256" key="2">
    <source>
        <dbReference type="ARBA" id="ARBA00006555"/>
    </source>
</evidence>
<keyword evidence="8" id="KW-1133">Transmembrane helix</keyword>
<keyword evidence="3" id="KW-0813">Transport</keyword>
<dbReference type="Gene3D" id="3.30.1150.10">
    <property type="match status" value="1"/>
</dbReference>
<keyword evidence="9" id="KW-0472">Membrane</keyword>
<keyword evidence="6" id="KW-0812">Transmembrane</keyword>
<organism evidence="12 13">
    <name type="scientific">Mucilaginibacter galii</name>
    <dbReference type="NCBI Taxonomy" id="2005073"/>
    <lineage>
        <taxon>Bacteria</taxon>
        <taxon>Pseudomonadati</taxon>
        <taxon>Bacteroidota</taxon>
        <taxon>Sphingobacteriia</taxon>
        <taxon>Sphingobacteriales</taxon>
        <taxon>Sphingobacteriaceae</taxon>
        <taxon>Mucilaginibacter</taxon>
    </lineage>
</organism>
<comment type="caution">
    <text evidence="12">The sequence shown here is derived from an EMBL/GenBank/DDBJ whole genome shotgun (WGS) entry which is preliminary data.</text>
</comment>
<sequence>MEESKFDDEIHKVKVAEFVLAPPVINLKKMFTTIRDNIKSPEEINASGVTGTVEVKYTIENDGTLTQFEVVRSLTPETDAEALRVIKLLPKYEPISQQPGEPTTKSRSSIIPITFPYQSPFDK</sequence>
<name>A0A917JA83_9SPHI</name>
<reference evidence="12" key="2">
    <citation type="submission" date="2020-09" db="EMBL/GenBank/DDBJ databases">
        <authorList>
            <person name="Sun Q."/>
            <person name="Sedlacek I."/>
        </authorList>
    </citation>
    <scope>NUCLEOTIDE SEQUENCE</scope>
    <source>
        <strain evidence="12">CCM 8711</strain>
    </source>
</reference>
<feature type="domain" description="TonB C-terminal" evidence="11">
    <location>
        <begin position="41"/>
        <end position="115"/>
    </location>
</feature>
<evidence type="ECO:0000256" key="3">
    <source>
        <dbReference type="ARBA" id="ARBA00022448"/>
    </source>
</evidence>
<evidence type="ECO:0000256" key="10">
    <source>
        <dbReference type="SAM" id="MobiDB-lite"/>
    </source>
</evidence>
<evidence type="ECO:0000256" key="9">
    <source>
        <dbReference type="ARBA" id="ARBA00023136"/>
    </source>
</evidence>
<dbReference type="InterPro" id="IPR037682">
    <property type="entry name" value="TonB_C"/>
</dbReference>
<keyword evidence="7" id="KW-0653">Protein transport</keyword>
<dbReference type="AlphaFoldDB" id="A0A917JA83"/>
<dbReference type="Proteomes" id="UP000662074">
    <property type="component" value="Unassembled WGS sequence"/>
</dbReference>
<reference evidence="12" key="1">
    <citation type="journal article" date="2014" name="Int. J. Syst. Evol. Microbiol.">
        <title>Complete genome sequence of Corynebacterium casei LMG S-19264T (=DSM 44701T), isolated from a smear-ripened cheese.</title>
        <authorList>
            <consortium name="US DOE Joint Genome Institute (JGI-PGF)"/>
            <person name="Walter F."/>
            <person name="Albersmeier A."/>
            <person name="Kalinowski J."/>
            <person name="Ruckert C."/>
        </authorList>
    </citation>
    <scope>NUCLEOTIDE SEQUENCE</scope>
    <source>
        <strain evidence="12">CCM 8711</strain>
    </source>
</reference>
<dbReference type="RefSeq" id="WP_188417382.1">
    <property type="nucleotide sequence ID" value="NZ_BMDO01000007.1"/>
</dbReference>
<dbReference type="NCBIfam" id="TIGR01352">
    <property type="entry name" value="tonB_Cterm"/>
    <property type="match status" value="1"/>
</dbReference>
<dbReference type="EMBL" id="BMDO01000007">
    <property type="protein sequence ID" value="GGI51369.1"/>
    <property type="molecule type" value="Genomic_DNA"/>
</dbReference>
<dbReference type="Pfam" id="PF03544">
    <property type="entry name" value="TonB_C"/>
    <property type="match status" value="1"/>
</dbReference>
<evidence type="ECO:0000256" key="5">
    <source>
        <dbReference type="ARBA" id="ARBA00022519"/>
    </source>
</evidence>
<gene>
    <name evidence="12" type="ORF">GCM10011425_25810</name>
</gene>
<feature type="region of interest" description="Disordered" evidence="10">
    <location>
        <begin position="94"/>
        <end position="123"/>
    </location>
</feature>
<dbReference type="GO" id="GO:0098797">
    <property type="term" value="C:plasma membrane protein complex"/>
    <property type="evidence" value="ECO:0007669"/>
    <property type="project" value="TreeGrafter"/>
</dbReference>
<accession>A0A917JA83</accession>
<evidence type="ECO:0000256" key="4">
    <source>
        <dbReference type="ARBA" id="ARBA00022475"/>
    </source>
</evidence>
<evidence type="ECO:0000256" key="7">
    <source>
        <dbReference type="ARBA" id="ARBA00022927"/>
    </source>
</evidence>
<proteinExistence type="inferred from homology"/>
<dbReference type="PANTHER" id="PTHR33446:SF2">
    <property type="entry name" value="PROTEIN TONB"/>
    <property type="match status" value="1"/>
</dbReference>
<evidence type="ECO:0000259" key="11">
    <source>
        <dbReference type="Pfam" id="PF03544"/>
    </source>
</evidence>
<evidence type="ECO:0000256" key="6">
    <source>
        <dbReference type="ARBA" id="ARBA00022692"/>
    </source>
</evidence>
<dbReference type="GO" id="GO:0031992">
    <property type="term" value="F:energy transducer activity"/>
    <property type="evidence" value="ECO:0007669"/>
    <property type="project" value="TreeGrafter"/>
</dbReference>
<keyword evidence="13" id="KW-1185">Reference proteome</keyword>
<dbReference type="GO" id="GO:0015031">
    <property type="term" value="P:protein transport"/>
    <property type="evidence" value="ECO:0007669"/>
    <property type="project" value="UniProtKB-KW"/>
</dbReference>
<evidence type="ECO:0000256" key="8">
    <source>
        <dbReference type="ARBA" id="ARBA00022989"/>
    </source>
</evidence>
<comment type="similarity">
    <text evidence="2">Belongs to the TonB family.</text>
</comment>
<keyword evidence="4" id="KW-1003">Cell membrane</keyword>